<organism evidence="2 3">
    <name type="scientific">Xylaria arbuscula</name>
    <dbReference type="NCBI Taxonomy" id="114810"/>
    <lineage>
        <taxon>Eukaryota</taxon>
        <taxon>Fungi</taxon>
        <taxon>Dikarya</taxon>
        <taxon>Ascomycota</taxon>
        <taxon>Pezizomycotina</taxon>
        <taxon>Sordariomycetes</taxon>
        <taxon>Xylariomycetidae</taxon>
        <taxon>Xylariales</taxon>
        <taxon>Xylariaceae</taxon>
        <taxon>Xylaria</taxon>
    </lineage>
</organism>
<dbReference type="Proteomes" id="UP001148614">
    <property type="component" value="Unassembled WGS sequence"/>
</dbReference>
<proteinExistence type="predicted"/>
<sequence>MCGCQRTTYLCLCRHKERRIERCHIYQLREAGSCWAYCFPKCQAKVRRYCLQRVCRDCEAYFREKYGEEQYKKLIQLFLEYKESKGWGKQAIDPRTIPREVLLKRQSAPPKLPSHNDGQTRARGQPYQPHQPMAMAPANRHQNDRGLAPVAEHSYGQPKIRRHGTPFCREPPSSSNSEAGTVTSVKSVISSIKATFVPKVSGARHTQRPEPLYIPSNTNKPYPADPSLFVVGDSDEEDDNTEHVDKGHEFFVEPKCLYDSRKLPRVHGIIPELAHLARVKRSGKPGTKTPETPKVYTRETPELQHPRPKHYKVPTEYRNPESISDCSLVKRITKAARKLVIPNLDWEEMENGKLVPYIMTPLPGEPRTPTPPSSAASVENTGETKRYTFSEMRPIDVAIANNTVPEFLVPGRGRPQAGERRDEKFAITPISYFVTTSPDPKSPTGASVRLRRARIIPTKGKAIPRLTARPVAARSSKKGDYRLTSILTKSAAQPPLRRNTTLPSSSPSARQHAGTVALSNRVLVTSSRSWGSVHRVENERVFQSN</sequence>
<dbReference type="VEuPathDB" id="FungiDB:F4678DRAFT_417560"/>
<feature type="region of interest" description="Disordered" evidence="1">
    <location>
        <begin position="106"/>
        <end position="137"/>
    </location>
</feature>
<keyword evidence="3" id="KW-1185">Reference proteome</keyword>
<evidence type="ECO:0000256" key="1">
    <source>
        <dbReference type="SAM" id="MobiDB-lite"/>
    </source>
</evidence>
<evidence type="ECO:0000313" key="3">
    <source>
        <dbReference type="Proteomes" id="UP001148614"/>
    </source>
</evidence>
<protein>
    <submittedName>
        <fullName evidence="2">Uncharacterized protein</fullName>
    </submittedName>
</protein>
<feature type="compositionally biased region" description="Polar residues" evidence="1">
    <location>
        <begin position="498"/>
        <end position="509"/>
    </location>
</feature>
<gene>
    <name evidence="2" type="ORF">NPX13_g5616</name>
</gene>
<feature type="region of interest" description="Disordered" evidence="1">
    <location>
        <begin position="482"/>
        <end position="514"/>
    </location>
</feature>
<dbReference type="EMBL" id="JANPWZ010000901">
    <property type="protein sequence ID" value="KAJ3570771.1"/>
    <property type="molecule type" value="Genomic_DNA"/>
</dbReference>
<feature type="compositionally biased region" description="Basic and acidic residues" evidence="1">
    <location>
        <begin position="296"/>
        <end position="305"/>
    </location>
</feature>
<feature type="region of interest" description="Disordered" evidence="1">
    <location>
        <begin position="280"/>
        <end position="318"/>
    </location>
</feature>
<reference evidence="2" key="1">
    <citation type="submission" date="2022-07" db="EMBL/GenBank/DDBJ databases">
        <title>Genome Sequence of Xylaria arbuscula.</title>
        <authorList>
            <person name="Buettner E."/>
        </authorList>
    </citation>
    <scope>NUCLEOTIDE SEQUENCE</scope>
    <source>
        <strain evidence="2">VT107</strain>
    </source>
</reference>
<dbReference type="AlphaFoldDB" id="A0A9W8NE12"/>
<comment type="caution">
    <text evidence="2">The sequence shown here is derived from an EMBL/GenBank/DDBJ whole genome shotgun (WGS) entry which is preliminary data.</text>
</comment>
<accession>A0A9W8NE12</accession>
<feature type="region of interest" description="Disordered" evidence="1">
    <location>
        <begin position="200"/>
        <end position="220"/>
    </location>
</feature>
<name>A0A9W8NE12_9PEZI</name>
<evidence type="ECO:0000313" key="2">
    <source>
        <dbReference type="EMBL" id="KAJ3570771.1"/>
    </source>
</evidence>